<dbReference type="SMART" id="SM00179">
    <property type="entry name" value="EGF_CA"/>
    <property type="match status" value="7"/>
</dbReference>
<keyword evidence="10" id="KW-0675">Receptor</keyword>
<protein>
    <recommendedName>
        <fullName evidence="20">Cubilin</fullName>
    </recommendedName>
</protein>
<evidence type="ECO:0000256" key="12">
    <source>
        <dbReference type="PROSITE-ProRule" id="PRU00059"/>
    </source>
</evidence>
<feature type="chain" id="PRO_5043954353" description="Cubilin" evidence="14">
    <location>
        <begin position="26"/>
        <end position="2197"/>
    </location>
</feature>
<comment type="caution">
    <text evidence="18">The sequence shown here is derived from an EMBL/GenBank/DDBJ whole genome shotgun (WGS) entry which is preliminary data.</text>
</comment>
<evidence type="ECO:0000256" key="10">
    <source>
        <dbReference type="ARBA" id="ARBA00023170"/>
    </source>
</evidence>
<accession>A0AAV2HMX3</accession>
<dbReference type="Pfam" id="PF00094">
    <property type="entry name" value="VWD"/>
    <property type="match status" value="1"/>
</dbReference>
<organism evidence="18 19">
    <name type="scientific">Lymnaea stagnalis</name>
    <name type="common">Great pond snail</name>
    <name type="synonym">Helix stagnalis</name>
    <dbReference type="NCBI Taxonomy" id="6523"/>
    <lineage>
        <taxon>Eukaryota</taxon>
        <taxon>Metazoa</taxon>
        <taxon>Spiralia</taxon>
        <taxon>Lophotrochozoa</taxon>
        <taxon>Mollusca</taxon>
        <taxon>Gastropoda</taxon>
        <taxon>Heterobranchia</taxon>
        <taxon>Euthyneura</taxon>
        <taxon>Panpulmonata</taxon>
        <taxon>Hygrophila</taxon>
        <taxon>Lymnaeoidea</taxon>
        <taxon>Lymnaeidae</taxon>
        <taxon>Lymnaea</taxon>
    </lineage>
</organism>
<dbReference type="PRINTS" id="PR00011">
    <property type="entry name" value="EGFLAMININ"/>
</dbReference>
<feature type="signal peptide" evidence="14">
    <location>
        <begin position="1"/>
        <end position="25"/>
    </location>
</feature>
<dbReference type="InterPro" id="IPR056619">
    <property type="entry name" value="C8-3_MUC4"/>
</dbReference>
<keyword evidence="5 14" id="KW-0732">Signal</keyword>
<keyword evidence="11" id="KW-0325">Glycoprotein</keyword>
<dbReference type="SMART" id="SM00216">
    <property type="entry name" value="VWD"/>
    <property type="match status" value="1"/>
</dbReference>
<dbReference type="InterPro" id="IPR013783">
    <property type="entry name" value="Ig-like_fold"/>
</dbReference>
<dbReference type="PROSITE" id="PS01186">
    <property type="entry name" value="EGF_2"/>
    <property type="match status" value="2"/>
</dbReference>
<feature type="disulfide bond" evidence="12">
    <location>
        <begin position="367"/>
        <end position="394"/>
    </location>
</feature>
<dbReference type="InterPro" id="IPR001846">
    <property type="entry name" value="VWF_type-D"/>
</dbReference>
<dbReference type="FunFam" id="2.10.25.10:FF:000009">
    <property type="entry name" value="Low-density lipoprotein receptor isoform 1"/>
    <property type="match status" value="1"/>
</dbReference>
<evidence type="ECO:0000259" key="17">
    <source>
        <dbReference type="PROSITE" id="PS51233"/>
    </source>
</evidence>
<keyword evidence="9 12" id="KW-1015">Disulfide bond</keyword>
<dbReference type="Gene3D" id="2.10.25.10">
    <property type="entry name" value="Laminin"/>
    <property type="match status" value="6"/>
</dbReference>
<evidence type="ECO:0000256" key="7">
    <source>
        <dbReference type="ARBA" id="ARBA00022989"/>
    </source>
</evidence>
<evidence type="ECO:0000256" key="6">
    <source>
        <dbReference type="ARBA" id="ARBA00022737"/>
    </source>
</evidence>
<dbReference type="Pfam" id="PF06119">
    <property type="entry name" value="NIDO"/>
    <property type="match status" value="1"/>
</dbReference>
<dbReference type="GO" id="GO:0006897">
    <property type="term" value="P:endocytosis"/>
    <property type="evidence" value="ECO:0007669"/>
    <property type="project" value="UniProtKB-KW"/>
</dbReference>
<feature type="domain" description="EGF-like" evidence="16">
    <location>
        <begin position="1873"/>
        <end position="1912"/>
    </location>
</feature>
<feature type="domain" description="EGF-like" evidence="16">
    <location>
        <begin position="319"/>
        <end position="360"/>
    </location>
</feature>
<dbReference type="EMBL" id="CAXITT010000156">
    <property type="protein sequence ID" value="CAL1533934.1"/>
    <property type="molecule type" value="Genomic_DNA"/>
</dbReference>
<keyword evidence="7" id="KW-1133">Transmembrane helix</keyword>
<evidence type="ECO:0000256" key="5">
    <source>
        <dbReference type="ARBA" id="ARBA00022729"/>
    </source>
</evidence>
<dbReference type="SUPFAM" id="SSF49854">
    <property type="entry name" value="Spermadhesin, CUB domain"/>
    <property type="match status" value="6"/>
</dbReference>
<feature type="domain" description="VWFD" evidence="17">
    <location>
        <begin position="1333"/>
        <end position="1534"/>
    </location>
</feature>
<evidence type="ECO:0000256" key="3">
    <source>
        <dbReference type="ARBA" id="ARBA00022583"/>
    </source>
</evidence>
<dbReference type="PROSITE" id="PS51233">
    <property type="entry name" value="VWFD"/>
    <property type="match status" value="1"/>
</dbReference>
<dbReference type="InterPro" id="IPR009030">
    <property type="entry name" value="Growth_fac_rcpt_cys_sf"/>
</dbReference>
<evidence type="ECO:0000256" key="9">
    <source>
        <dbReference type="ARBA" id="ARBA00023157"/>
    </source>
</evidence>
<evidence type="ECO:0000313" key="19">
    <source>
        <dbReference type="Proteomes" id="UP001497497"/>
    </source>
</evidence>
<name>A0AAV2HMX3_LYMST</name>
<dbReference type="FunFam" id="2.60.120.290:FF:000013">
    <property type="entry name" value="Membrane frizzled-related protein"/>
    <property type="match status" value="2"/>
</dbReference>
<gene>
    <name evidence="18" type="ORF">GSLYS_00007894001</name>
</gene>
<dbReference type="InterPro" id="IPR000152">
    <property type="entry name" value="EGF-type_Asp/Asn_hydroxyl_site"/>
</dbReference>
<dbReference type="PROSITE" id="PS01187">
    <property type="entry name" value="EGF_CA"/>
    <property type="match status" value="5"/>
</dbReference>
<keyword evidence="8" id="KW-0472">Membrane</keyword>
<dbReference type="PROSITE" id="PS00010">
    <property type="entry name" value="ASX_HYDROXYL"/>
    <property type="match status" value="3"/>
</dbReference>
<dbReference type="CDD" id="cd00054">
    <property type="entry name" value="EGF_CA"/>
    <property type="match status" value="4"/>
</dbReference>
<dbReference type="SUPFAM" id="SSF57196">
    <property type="entry name" value="EGF/Laminin"/>
    <property type="match status" value="3"/>
</dbReference>
<dbReference type="PROSITE" id="PS01180">
    <property type="entry name" value="CUB"/>
    <property type="match status" value="6"/>
</dbReference>
<keyword evidence="19" id="KW-1185">Reference proteome</keyword>
<dbReference type="SMART" id="SM00042">
    <property type="entry name" value="CUB"/>
    <property type="match status" value="6"/>
</dbReference>
<evidence type="ECO:0000256" key="13">
    <source>
        <dbReference type="PROSITE-ProRule" id="PRU00076"/>
    </source>
</evidence>
<dbReference type="Gene3D" id="2.60.40.10">
    <property type="entry name" value="Immunoglobulins"/>
    <property type="match status" value="1"/>
</dbReference>
<evidence type="ECO:0000256" key="11">
    <source>
        <dbReference type="ARBA" id="ARBA00023180"/>
    </source>
</evidence>
<proteinExistence type="predicted"/>
<dbReference type="PANTHER" id="PTHR24251:SF30">
    <property type="entry name" value="MEMBRANE FRIZZLED-RELATED PROTEIN"/>
    <property type="match status" value="1"/>
</dbReference>
<reference evidence="18 19" key="1">
    <citation type="submission" date="2024-04" db="EMBL/GenBank/DDBJ databases">
        <authorList>
            <consortium name="Genoscope - CEA"/>
            <person name="William W."/>
        </authorList>
    </citation>
    <scope>NUCLEOTIDE SEQUENCE [LARGE SCALE GENOMIC DNA]</scope>
</reference>
<comment type="caution">
    <text evidence="13">Lacks conserved residue(s) required for the propagation of feature annotation.</text>
</comment>
<dbReference type="InterPro" id="IPR018097">
    <property type="entry name" value="EGF_Ca-bd_CS"/>
</dbReference>
<dbReference type="InterPro" id="IPR000742">
    <property type="entry name" value="EGF"/>
</dbReference>
<dbReference type="Gene3D" id="2.60.120.290">
    <property type="entry name" value="Spermadhesin, CUB domain"/>
    <property type="match status" value="6"/>
</dbReference>
<feature type="domain" description="CUB" evidence="15">
    <location>
        <begin position="669"/>
        <end position="787"/>
    </location>
</feature>
<dbReference type="Pfam" id="PF07645">
    <property type="entry name" value="EGF_CA"/>
    <property type="match status" value="5"/>
</dbReference>
<dbReference type="GO" id="GO:0005509">
    <property type="term" value="F:calcium ion binding"/>
    <property type="evidence" value="ECO:0007669"/>
    <property type="project" value="InterPro"/>
</dbReference>
<feature type="domain" description="CUB" evidence="15">
    <location>
        <begin position="486"/>
        <end position="596"/>
    </location>
</feature>
<dbReference type="Pfam" id="PF23263">
    <property type="entry name" value="C8-3_MUC4"/>
    <property type="match status" value="1"/>
</dbReference>
<feature type="domain" description="CUB" evidence="15">
    <location>
        <begin position="26"/>
        <end position="143"/>
    </location>
</feature>
<feature type="domain" description="EGF-like" evidence="16">
    <location>
        <begin position="833"/>
        <end position="872"/>
    </location>
</feature>
<dbReference type="GO" id="GO:0007160">
    <property type="term" value="P:cell-matrix adhesion"/>
    <property type="evidence" value="ECO:0007669"/>
    <property type="project" value="InterPro"/>
</dbReference>
<dbReference type="Pfam" id="PF00431">
    <property type="entry name" value="CUB"/>
    <property type="match status" value="6"/>
</dbReference>
<evidence type="ECO:0000259" key="16">
    <source>
        <dbReference type="PROSITE" id="PS50026"/>
    </source>
</evidence>
<evidence type="ECO:0000256" key="4">
    <source>
        <dbReference type="ARBA" id="ARBA00022692"/>
    </source>
</evidence>
<dbReference type="InterPro" id="IPR001881">
    <property type="entry name" value="EGF-like_Ca-bd_dom"/>
</dbReference>
<evidence type="ECO:0000259" key="15">
    <source>
        <dbReference type="PROSITE" id="PS01180"/>
    </source>
</evidence>
<dbReference type="InterPro" id="IPR000859">
    <property type="entry name" value="CUB_dom"/>
</dbReference>
<feature type="domain" description="CUB" evidence="15">
    <location>
        <begin position="2069"/>
        <end position="2184"/>
    </location>
</feature>
<feature type="domain" description="CUB" evidence="15">
    <location>
        <begin position="1914"/>
        <end position="2023"/>
    </location>
</feature>
<dbReference type="CDD" id="cd00041">
    <property type="entry name" value="CUB"/>
    <property type="match status" value="6"/>
</dbReference>
<evidence type="ECO:0000256" key="2">
    <source>
        <dbReference type="ARBA" id="ARBA00022536"/>
    </source>
</evidence>
<dbReference type="GO" id="GO:0016020">
    <property type="term" value="C:membrane"/>
    <property type="evidence" value="ECO:0007669"/>
    <property type="project" value="UniProtKB-SubCell"/>
</dbReference>
<sequence length="2197" mass="241393">MTFTTPAAVFVLSTLAIFFPDSITGCGGELKDKSGTITSPIYPANYPNNAVCNWTIVAAVGEIIDLRFSKLDLDGYSDSCPDVVTVFDGDGPSTASITRLCRLKTQTELQGLFIRSTGNKMHITFTSDGVNTRQGFLATYWTQACPQWKYGRDLCNATCSCVVNNSWACSNFNGSCACKQGWTGSDCSTDINECTASRTEICPSYQNCVNAPGSFSCQCSEGLVKNVTTGECQVNPTLRCNVNGCSHLCVKLPANNSPICYCPDDTTLIGNTCQACPTLKYGKNCSKTCNCNSGHGRCDPQTGGCICNTGWTSADCSRDVDECADTLISSICTRGGMSCMNTLGSYECVCRKGFELATNQSCVPINCKNIINQATSGTIQSPYYPDTYWPNANCSWTIRSTASNKISLRVSNLPDECSTSYYLDYIDVYDGEDATAPWLGRYCQQKPPLATIRSTGNTMHIAFISDGSVQRSFLNGTYLAFDYPSCKQTWAINQTQQVIQSPGYPGYRNNTFCYWLITGTYGNTISLRVKNLNIDSQGKTFLAVYDGRHAGNSLIGKYFGTWMPALIRSSGLSMYIVFQSEASVDGTGFNGTVHAQNCSAFFYGQEECNIPCRCVRTNTRSCDNINGTCSCQPGWRSSDCSVDVDECSENPSLCTKTEKCINTPGSYYCQPDCNKDFSGNGIIETKDYPNIPLNRASCNFTIMGNPGTVVTLMIASEDFNLIESASCTIDNLEVYSSQNVTANQLIGKYCGTRLPNIIRSTNRAMLLKLTTYAYNSRRGFRGQFYTHPCPDFRYGTTCQFPCTCHQSRTQFCDNTNGVCVCKTGWMGDDCSEDVNECRFPKCAVNEVCQNLPGSFNCSCKNGFTKNASGLCVSSRTNCTTKIKDACSHSCYFDGINRKDTCSCPDGLELGSTPNTKYNCVIPYYPYGQSAGDLNLSSSSDKAGHSYRSNAIVFTSPVPFGTSLKTEAYVFSNGLIGFDKIEVSEEPDLQAASAQKIDLISAFWSKVDSAKGQVFYHLYEKCGPSDFNEAGGSTANSPHKTQVFERAAADVKQKTGLYDFDVNTVLVVTWQDLRPLDQTTIAESNTFQAVYISGNAQEKITDQGFSDVETAYVYFIYQKGQMRWQYKIGRKTEIGYVAKPYATTNSVQITDKSFSLNEANYLESIMLEVARHTSPVQKCKNHVCKNSRLINNFAYRAEIQELYNCPCTVGQLGLQWMFFENRGHDIYCYAISAVAKRRLLPSNPRNKLCCYKWRQPPSGSTWETWAESIAVSSFIHNTADAGHVLVGDREWFKGVQDNLNAHQWCCKDSQESKMCSRFNSIYPDFQCTYDVTFVPAYLLGDPHIVTFDNKTYTMNGLAEYILMDVQSVNFTLQARTGKVKTSQGVFTNATVFTAFAAKEGNARFQVELSVDKKTMLIYVDGINYTADFYKNASFRLTREEIDISRDNRFNKTKVSALFPSNVIVQVNVGVDCLELNLEVDKALRGKTRGLLGNFNGRADDEFLLPNGTVLPANMTEEQIYKNFAIAYQVTSSTTVFTYANGMTAANYTEPGYTPIFRSSLNPSAALLKNATDFCGVGQELCVYDYLVTGDTRFAQNTKTTQALSIASRKTLENNVPNITINESSSRFTNKRWFVQEGVINTLRFTATDKDGDLLTYLLDGSPRGASINQSGVLTYTPNSLEPVSINVRVKDTKNGYSPIIYLPLLICPRCNNRGICDLNSTRKIEYFDGLVQILKCACSPGYVGDSCESEKDACKSKPCSRGQNCTDLTAAQQGNSLIGYECGTCPAGFEDFKGRCVDKDECNGTQVCDQICTNTEGSYLCSCNDGFIVSGLNPRACLVKNCSNRCLPENTLYCNESISKCVCKSGITTDDCSVVNSCLDNPCPNDLLCKPNGNRFECVCKNGLPQTVQKRCIDCNRTLTEASGKLMSTNYPANYPDQSYCTWTIVSGEANAIITLNITDFDVEGCPFDYLEVYDGNSSRSNMIGQYCEEVPKTIVSSGNALHVVFTSDDSVNLRGFIASYVAESRCRTKRCSHTCTVVSTSPRVETCVCPPWTRLNPRNDSQCLAINACNTTITNGSGYIVSPDYPQNYPANVTCSWNIPASPNTVISLSFSDMDMEGAGTNCPYDSLTVFRGSSVGTGTVLGKFCGSVTPQDMILTGAAGMLLVFQSDATLFGRGFKAQFSITTSPVIPVTNRPIA</sequence>
<dbReference type="SUPFAM" id="SSF57184">
    <property type="entry name" value="Growth factor receptor domain"/>
    <property type="match status" value="1"/>
</dbReference>
<comment type="subcellular location">
    <subcellularLocation>
        <location evidence="1">Membrane</location>
        <topology evidence="1">Single-pass type I membrane protein</topology>
    </subcellularLocation>
</comment>
<dbReference type="InterPro" id="IPR035914">
    <property type="entry name" value="Sperma_CUB_dom_sf"/>
</dbReference>
<dbReference type="PANTHER" id="PTHR24251">
    <property type="entry name" value="OVOCHYMASE-RELATED"/>
    <property type="match status" value="1"/>
</dbReference>
<evidence type="ECO:0000256" key="1">
    <source>
        <dbReference type="ARBA" id="ARBA00004479"/>
    </source>
</evidence>
<evidence type="ECO:0000256" key="14">
    <source>
        <dbReference type="SAM" id="SignalP"/>
    </source>
</evidence>
<evidence type="ECO:0000256" key="8">
    <source>
        <dbReference type="ARBA" id="ARBA00023136"/>
    </source>
</evidence>
<keyword evidence="4" id="KW-0812">Transmembrane</keyword>
<evidence type="ECO:0000313" key="18">
    <source>
        <dbReference type="EMBL" id="CAL1533934.1"/>
    </source>
</evidence>
<evidence type="ECO:0008006" key="20">
    <source>
        <dbReference type="Google" id="ProtNLM"/>
    </source>
</evidence>
<feature type="disulfide bond" evidence="12">
    <location>
        <begin position="486"/>
        <end position="513"/>
    </location>
</feature>
<dbReference type="Proteomes" id="UP001497497">
    <property type="component" value="Unassembled WGS sequence"/>
</dbReference>
<keyword evidence="3" id="KW-0254">Endocytosis</keyword>
<dbReference type="SMART" id="SM00181">
    <property type="entry name" value="EGF"/>
    <property type="match status" value="15"/>
</dbReference>
<dbReference type="PROSITE" id="PS50026">
    <property type="entry name" value="EGF_3"/>
    <property type="match status" value="3"/>
</dbReference>
<dbReference type="FunFam" id="2.60.120.290:FF:000005">
    <property type="entry name" value="Procollagen C-endopeptidase enhancer 1"/>
    <property type="match status" value="2"/>
</dbReference>
<feature type="domain" description="CUB" evidence="15">
    <location>
        <begin position="367"/>
        <end position="481"/>
    </location>
</feature>
<keyword evidence="6" id="KW-0677">Repeat</keyword>
<keyword evidence="2 13" id="KW-0245">EGF-like domain</keyword>
<dbReference type="InterPro" id="IPR049883">
    <property type="entry name" value="NOTCH1_EGF-like"/>
</dbReference>
<dbReference type="InterPro" id="IPR003886">
    <property type="entry name" value="NIDO_dom"/>
</dbReference>